<gene>
    <name evidence="7" type="ORF">SAMN02745158_03151</name>
</gene>
<dbReference type="PANTHER" id="PTHR21708">
    <property type="entry name" value="PROBABLE 2-DEHYDROPANTOATE 2-REDUCTASE"/>
    <property type="match status" value="1"/>
</dbReference>
<evidence type="ECO:0000313" key="8">
    <source>
        <dbReference type="Proteomes" id="UP000184245"/>
    </source>
</evidence>
<dbReference type="OrthoDB" id="9793586at2"/>
<dbReference type="SUPFAM" id="SSF51735">
    <property type="entry name" value="NAD(P)-binding Rossmann-fold domains"/>
    <property type="match status" value="1"/>
</dbReference>
<keyword evidence="4" id="KW-0566">Pantothenate biosynthesis</keyword>
<dbReference type="InterPro" id="IPR036291">
    <property type="entry name" value="NAD(P)-bd_dom_sf"/>
</dbReference>
<dbReference type="Pfam" id="PF08546">
    <property type="entry name" value="ApbA_C"/>
    <property type="match status" value="1"/>
</dbReference>
<evidence type="ECO:0000259" key="6">
    <source>
        <dbReference type="Pfam" id="PF08546"/>
    </source>
</evidence>
<evidence type="ECO:0000259" key="5">
    <source>
        <dbReference type="Pfam" id="PF02558"/>
    </source>
</evidence>
<proteinExistence type="inferred from homology"/>
<comment type="similarity">
    <text evidence="1 4">Belongs to the ketopantoate reductase family.</text>
</comment>
<dbReference type="NCBIfam" id="TIGR00745">
    <property type="entry name" value="apbA_panE"/>
    <property type="match status" value="1"/>
</dbReference>
<keyword evidence="2 4" id="KW-0521">NADP</keyword>
<dbReference type="EMBL" id="FQVI01000019">
    <property type="protein sequence ID" value="SHF28179.1"/>
    <property type="molecule type" value="Genomic_DNA"/>
</dbReference>
<dbReference type="EC" id="1.1.1.169" evidence="4"/>
<dbReference type="InterPro" id="IPR013332">
    <property type="entry name" value="KPR_N"/>
</dbReference>
<dbReference type="RefSeq" id="WP_072853448.1">
    <property type="nucleotide sequence ID" value="NZ_FQVI01000019.1"/>
</dbReference>
<dbReference type="Gene3D" id="1.10.1040.10">
    <property type="entry name" value="N-(1-d-carboxylethyl)-l-norvaline Dehydrogenase, domain 2"/>
    <property type="match status" value="1"/>
</dbReference>
<dbReference type="Pfam" id="PF02558">
    <property type="entry name" value="ApbA"/>
    <property type="match status" value="1"/>
</dbReference>
<keyword evidence="8" id="KW-1185">Reference proteome</keyword>
<dbReference type="InterPro" id="IPR013752">
    <property type="entry name" value="KPA_reductase"/>
</dbReference>
<sequence length="322" mass="36059">MKIGILGAGAMGSLVGAHLMKGGAEVYFVDPYVQHMQAVEQEGLHMELEEQEEETVKITMATSDASKAGACDLVILLVKGMNTRSSIEANRELFGEDTVVISLQNGLGNVEILKEFFSAGQIGYGVLKASATLRAPGRIAGRVKFPYSPKGVWFSPLEKDTPYRHLFVEMEKILERGGFPAALSEQTEAIMWDKLFINVLYNAPCALVQLAGEDFMRHEEGRKLLKELAREVCEVATAKGVPMDAEEYWKKERENMAQVPLDEHHFTSTVLDVYKQRKTEVEFLNGAVCREGKKYGIPTPYNEAVYYLLRVREDTYDLMFEG</sequence>
<comment type="function">
    <text evidence="4">Catalyzes the NADPH-dependent reduction of ketopantoate into pantoic acid.</text>
</comment>
<comment type="catalytic activity">
    <reaction evidence="4">
        <text>(R)-pantoate + NADP(+) = 2-dehydropantoate + NADPH + H(+)</text>
        <dbReference type="Rhea" id="RHEA:16233"/>
        <dbReference type="ChEBI" id="CHEBI:11561"/>
        <dbReference type="ChEBI" id="CHEBI:15378"/>
        <dbReference type="ChEBI" id="CHEBI:15980"/>
        <dbReference type="ChEBI" id="CHEBI:57783"/>
        <dbReference type="ChEBI" id="CHEBI:58349"/>
        <dbReference type="EC" id="1.1.1.169"/>
    </reaction>
</comment>
<protein>
    <recommendedName>
        <fullName evidence="4">2-dehydropantoate 2-reductase</fullName>
        <ecNumber evidence="4">1.1.1.169</ecNumber>
    </recommendedName>
    <alternativeName>
        <fullName evidence="4">Ketopantoate reductase</fullName>
    </alternativeName>
</protein>
<dbReference type="UniPathway" id="UPA00028">
    <property type="reaction ID" value="UER00004"/>
</dbReference>
<evidence type="ECO:0000256" key="2">
    <source>
        <dbReference type="ARBA" id="ARBA00022857"/>
    </source>
</evidence>
<dbReference type="GO" id="GO:0008677">
    <property type="term" value="F:2-dehydropantoate 2-reductase activity"/>
    <property type="evidence" value="ECO:0007669"/>
    <property type="project" value="UniProtKB-EC"/>
</dbReference>
<dbReference type="Proteomes" id="UP000184245">
    <property type="component" value="Unassembled WGS sequence"/>
</dbReference>
<dbReference type="AlphaFoldDB" id="A0A1M5AD45"/>
<dbReference type="InterPro" id="IPR003710">
    <property type="entry name" value="ApbA"/>
</dbReference>
<dbReference type="SUPFAM" id="SSF48179">
    <property type="entry name" value="6-phosphogluconate dehydrogenase C-terminal domain-like"/>
    <property type="match status" value="1"/>
</dbReference>
<dbReference type="STRING" id="1122155.SAMN02745158_03151"/>
<keyword evidence="3 4" id="KW-0560">Oxidoreductase</keyword>
<evidence type="ECO:0000256" key="3">
    <source>
        <dbReference type="ARBA" id="ARBA00023002"/>
    </source>
</evidence>
<dbReference type="Gene3D" id="3.40.50.720">
    <property type="entry name" value="NAD(P)-binding Rossmann-like Domain"/>
    <property type="match status" value="1"/>
</dbReference>
<dbReference type="GO" id="GO:0015940">
    <property type="term" value="P:pantothenate biosynthetic process"/>
    <property type="evidence" value="ECO:0007669"/>
    <property type="project" value="UniProtKB-UniPathway"/>
</dbReference>
<dbReference type="InterPro" id="IPR013328">
    <property type="entry name" value="6PGD_dom2"/>
</dbReference>
<comment type="pathway">
    <text evidence="4">Cofactor biosynthesis; (R)-pantothenate biosynthesis; (R)-pantoate from 3-methyl-2-oxobutanoate: step 2/2.</text>
</comment>
<evidence type="ECO:0000256" key="4">
    <source>
        <dbReference type="RuleBase" id="RU362068"/>
    </source>
</evidence>
<dbReference type="PANTHER" id="PTHR21708:SF26">
    <property type="entry name" value="2-DEHYDROPANTOATE 2-REDUCTASE"/>
    <property type="match status" value="1"/>
</dbReference>
<dbReference type="FunFam" id="1.10.1040.10:FF:000017">
    <property type="entry name" value="2-dehydropantoate 2-reductase"/>
    <property type="match status" value="1"/>
</dbReference>
<name>A0A1M5AD45_9CLOT</name>
<dbReference type="InterPro" id="IPR051402">
    <property type="entry name" value="KPR-Related"/>
</dbReference>
<accession>A0A1M5AD45</accession>
<dbReference type="InterPro" id="IPR008927">
    <property type="entry name" value="6-PGluconate_DH-like_C_sf"/>
</dbReference>
<reference evidence="7 8" key="1">
    <citation type="submission" date="2016-11" db="EMBL/GenBank/DDBJ databases">
        <authorList>
            <person name="Jaros S."/>
            <person name="Januszkiewicz K."/>
            <person name="Wedrychowicz H."/>
        </authorList>
    </citation>
    <scope>NUCLEOTIDE SEQUENCE [LARGE SCALE GENOMIC DNA]</scope>
    <source>
        <strain evidence="7 8">DSM 17459</strain>
    </source>
</reference>
<evidence type="ECO:0000313" key="7">
    <source>
        <dbReference type="EMBL" id="SHF28179.1"/>
    </source>
</evidence>
<feature type="domain" description="Ketopantoate reductase N-terminal" evidence="5">
    <location>
        <begin position="3"/>
        <end position="139"/>
    </location>
</feature>
<feature type="domain" description="Ketopantoate reductase C-terminal" evidence="6">
    <location>
        <begin position="188"/>
        <end position="312"/>
    </location>
</feature>
<evidence type="ECO:0000256" key="1">
    <source>
        <dbReference type="ARBA" id="ARBA00007870"/>
    </source>
</evidence>
<dbReference type="GO" id="GO:0005737">
    <property type="term" value="C:cytoplasm"/>
    <property type="evidence" value="ECO:0007669"/>
    <property type="project" value="TreeGrafter"/>
</dbReference>
<organism evidence="7 8">
    <name type="scientific">Lactonifactor longoviformis DSM 17459</name>
    <dbReference type="NCBI Taxonomy" id="1122155"/>
    <lineage>
        <taxon>Bacteria</taxon>
        <taxon>Bacillati</taxon>
        <taxon>Bacillota</taxon>
        <taxon>Clostridia</taxon>
        <taxon>Eubacteriales</taxon>
        <taxon>Clostridiaceae</taxon>
        <taxon>Lactonifactor</taxon>
    </lineage>
</organism>